<evidence type="ECO:0000313" key="1">
    <source>
        <dbReference type="EMBL" id="AQU11777.1"/>
    </source>
</evidence>
<organism evidence="1">
    <name type="scientific">Cruciviridae sp</name>
    <dbReference type="NCBI Taxonomy" id="1955495"/>
    <lineage>
        <taxon>Viruses</taxon>
        <taxon>Cruciviruses</taxon>
    </lineage>
</organism>
<dbReference type="EMBL" id="KX388520">
    <property type="protein sequence ID" value="AQU11777.1"/>
    <property type="molecule type" value="Genomic_DNA"/>
</dbReference>
<sequence length="98" mass="11362">MNAFPGMISRHVARQCRSTYILELSRAHATTLMNHHEMKQLYCFAYNECIMKGIPPKLICRAVIHMIDGGYQLNYNDTINKIGLDVACHHHQLSKYDR</sequence>
<accession>A0A1S6LVM6</accession>
<reference evidence="1" key="1">
    <citation type="journal article" date="2016" name="Virus Evol.">
        <title>Diversity and comparative genomics of chimeric viruses in Sphagnum-dominated peatlands.</title>
        <authorList>
            <person name="Quaiser A."/>
            <person name="Krupovic M."/>
            <person name="Dufresne A."/>
            <person name="Francez A.J."/>
            <person name="Roux S."/>
        </authorList>
    </citation>
    <scope>NUCLEOTIDE SEQUENCE</scope>
    <source>
        <strain evidence="1">CRUV-41-F</strain>
    </source>
</reference>
<proteinExistence type="predicted"/>
<protein>
    <submittedName>
        <fullName evidence="1">Uncharacterized protein</fullName>
    </submittedName>
</protein>
<name>A0A1S6LVM6_9VIRU</name>